<dbReference type="EMBL" id="JAATIS010009265">
    <property type="protein sequence ID" value="KAG2456218.1"/>
    <property type="molecule type" value="Genomic_DNA"/>
</dbReference>
<evidence type="ECO:0000256" key="1">
    <source>
        <dbReference type="ARBA" id="ARBA00004123"/>
    </source>
</evidence>
<evidence type="ECO:0000256" key="7">
    <source>
        <dbReference type="SAM" id="MobiDB-lite"/>
    </source>
</evidence>
<dbReference type="Proteomes" id="UP000886611">
    <property type="component" value="Unassembled WGS sequence"/>
</dbReference>
<evidence type="ECO:0000256" key="3">
    <source>
        <dbReference type="ARBA" id="ARBA00022618"/>
    </source>
</evidence>
<dbReference type="Pfam" id="PF05557">
    <property type="entry name" value="MAD"/>
    <property type="match status" value="1"/>
</dbReference>
<dbReference type="GO" id="GO:0007094">
    <property type="term" value="P:mitotic spindle assembly checkpoint signaling"/>
    <property type="evidence" value="ECO:0007669"/>
    <property type="project" value="InterPro"/>
</dbReference>
<evidence type="ECO:0000313" key="9">
    <source>
        <dbReference type="Proteomes" id="UP000886611"/>
    </source>
</evidence>
<dbReference type="FunFam" id="1.20.5.170:FF:000051">
    <property type="entry name" value="mitotic spindle assembly checkpoint protein MAD1"/>
    <property type="match status" value="1"/>
</dbReference>
<keyword evidence="5" id="KW-0539">Nucleus</keyword>
<evidence type="ECO:0000256" key="5">
    <source>
        <dbReference type="ARBA" id="ARBA00023242"/>
    </source>
</evidence>
<accession>A0A8X7WUM8</accession>
<dbReference type="GO" id="GO:0051301">
    <property type="term" value="P:cell division"/>
    <property type="evidence" value="ECO:0007669"/>
    <property type="project" value="UniProtKB-KW"/>
</dbReference>
<dbReference type="GO" id="GO:0072686">
    <property type="term" value="C:mitotic spindle"/>
    <property type="evidence" value="ECO:0007669"/>
    <property type="project" value="TreeGrafter"/>
</dbReference>
<keyword evidence="4" id="KW-0498">Mitosis</keyword>
<proteinExistence type="inferred from homology"/>
<dbReference type="GO" id="GO:0000776">
    <property type="term" value="C:kinetochore"/>
    <property type="evidence" value="ECO:0007669"/>
    <property type="project" value="TreeGrafter"/>
</dbReference>
<keyword evidence="6" id="KW-0131">Cell cycle</keyword>
<reference evidence="8 9" key="1">
    <citation type="journal article" date="2021" name="Cell">
        <title>Tracing the genetic footprints of vertebrate landing in non-teleost ray-finned fishes.</title>
        <authorList>
            <person name="Bi X."/>
            <person name="Wang K."/>
            <person name="Yang L."/>
            <person name="Pan H."/>
            <person name="Jiang H."/>
            <person name="Wei Q."/>
            <person name="Fang M."/>
            <person name="Yu H."/>
            <person name="Zhu C."/>
            <person name="Cai Y."/>
            <person name="He Y."/>
            <person name="Gan X."/>
            <person name="Zeng H."/>
            <person name="Yu D."/>
            <person name="Zhu Y."/>
            <person name="Jiang H."/>
            <person name="Qiu Q."/>
            <person name="Yang H."/>
            <person name="Zhang Y.E."/>
            <person name="Wang W."/>
            <person name="Zhu M."/>
            <person name="He S."/>
            <person name="Zhang G."/>
        </authorList>
    </citation>
    <scope>NUCLEOTIDE SEQUENCE [LARGE SCALE GENOMIC DNA]</scope>
    <source>
        <strain evidence="8">Bchr_013</strain>
    </source>
</reference>
<keyword evidence="9" id="KW-1185">Reference proteome</keyword>
<feature type="region of interest" description="Disordered" evidence="7">
    <location>
        <begin position="1"/>
        <end position="27"/>
    </location>
</feature>
<dbReference type="Gene3D" id="1.20.5.170">
    <property type="match status" value="1"/>
</dbReference>
<dbReference type="GO" id="GO:0005635">
    <property type="term" value="C:nuclear envelope"/>
    <property type="evidence" value="ECO:0007669"/>
    <property type="project" value="TreeGrafter"/>
</dbReference>
<dbReference type="Gene3D" id="3.30.457.60">
    <property type="match status" value="1"/>
</dbReference>
<feature type="non-terminal residue" evidence="8">
    <location>
        <position position="132"/>
    </location>
</feature>
<evidence type="ECO:0000256" key="4">
    <source>
        <dbReference type="ARBA" id="ARBA00022776"/>
    </source>
</evidence>
<dbReference type="PANTHER" id="PTHR23168">
    <property type="entry name" value="MITOTIC SPINDLE ASSEMBLY CHECKPOINT PROTEIN MAD1 MITOTIC ARREST DEFICIENT-LIKE PROTEIN 1"/>
    <property type="match status" value="1"/>
</dbReference>
<name>A0A8X7WUM8_POLSE</name>
<comment type="caution">
    <text evidence="8">The sequence shown here is derived from an EMBL/GenBank/DDBJ whole genome shotgun (WGS) entry which is preliminary data.</text>
</comment>
<dbReference type="InterPro" id="IPR008672">
    <property type="entry name" value="Mad1"/>
</dbReference>
<keyword evidence="3" id="KW-0132">Cell division</keyword>
<organism evidence="8 9">
    <name type="scientific">Polypterus senegalus</name>
    <name type="common">Senegal bichir</name>
    <dbReference type="NCBI Taxonomy" id="55291"/>
    <lineage>
        <taxon>Eukaryota</taxon>
        <taxon>Metazoa</taxon>
        <taxon>Chordata</taxon>
        <taxon>Craniata</taxon>
        <taxon>Vertebrata</taxon>
        <taxon>Euteleostomi</taxon>
        <taxon>Actinopterygii</taxon>
        <taxon>Polypteriformes</taxon>
        <taxon>Polypteridae</taxon>
        <taxon>Polypterus</taxon>
    </lineage>
</organism>
<comment type="subcellular location">
    <subcellularLocation>
        <location evidence="1">Nucleus</location>
    </subcellularLocation>
</comment>
<comment type="similarity">
    <text evidence="2">Belongs to the MAD1 family.</text>
</comment>
<dbReference type="AlphaFoldDB" id="A0A8X7WUM8"/>
<evidence type="ECO:0000256" key="2">
    <source>
        <dbReference type="ARBA" id="ARBA00008029"/>
    </source>
</evidence>
<evidence type="ECO:0000313" key="8">
    <source>
        <dbReference type="EMBL" id="KAG2456218.1"/>
    </source>
</evidence>
<evidence type="ECO:0000256" key="6">
    <source>
        <dbReference type="ARBA" id="ARBA00023306"/>
    </source>
</evidence>
<feature type="non-terminal residue" evidence="8">
    <location>
        <position position="1"/>
    </location>
</feature>
<sequence>MRSVGAGLEVPLFPPTDREPTRPCGPSAELRKQIESSELMNQRLKEIFQKKIQEFRTVCYTLTGYQIDFTTENQYRLISMYAENTDDCLLFKERKMVRKEFSITKALGNHHRSITKIARSETNANGRESTFL</sequence>
<dbReference type="PANTHER" id="PTHR23168:SF0">
    <property type="entry name" value="MITOTIC SPINDLE ASSEMBLY CHECKPOINT PROTEIN MAD1"/>
    <property type="match status" value="1"/>
</dbReference>
<dbReference type="GO" id="GO:0051315">
    <property type="term" value="P:attachment of mitotic spindle microtubules to kinetochore"/>
    <property type="evidence" value="ECO:0007669"/>
    <property type="project" value="TreeGrafter"/>
</dbReference>
<gene>
    <name evidence="8" type="primary">Mad1l1_0</name>
    <name evidence="8" type="ORF">GTO96_0007732</name>
</gene>
<protein>
    <submittedName>
        <fullName evidence="8">MD1L1 protein</fullName>
    </submittedName>
</protein>